<evidence type="ECO:0000256" key="1">
    <source>
        <dbReference type="SAM" id="MobiDB-lite"/>
    </source>
</evidence>
<comment type="caution">
    <text evidence="2">The sequence shown here is derived from an EMBL/GenBank/DDBJ whole genome shotgun (WGS) entry which is preliminary data.</text>
</comment>
<evidence type="ECO:0000313" key="3">
    <source>
        <dbReference type="Proteomes" id="UP001589693"/>
    </source>
</evidence>
<sequence>MHGRFVMTGRDRRGWGGGGGRGRGGWQQADLPSADDAAGWFAGRLPDGWFTGAPTVTADREEIVVVGDLPALDGDQADEVGRAAAETGRIARFREQTREERIEIARQAEHRYGRKVAWGARLGGTEELFTTLSVPVMTRLRQPERLVLDTLVDAGVARSRSEALAWAVRLVGEHAENWLGELREAMTKVDELRAKGPEL</sequence>
<name>A0ABV6A271_9PSEU</name>
<gene>
    <name evidence="2" type="ORF">ACFFQA_25260</name>
</gene>
<accession>A0ABV6A271</accession>
<evidence type="ECO:0000313" key="2">
    <source>
        <dbReference type="EMBL" id="MFB9907257.1"/>
    </source>
</evidence>
<protein>
    <recommendedName>
        <fullName evidence="4">Smu12A</fullName>
    </recommendedName>
</protein>
<feature type="region of interest" description="Disordered" evidence="1">
    <location>
        <begin position="1"/>
        <end position="28"/>
    </location>
</feature>
<reference evidence="2 3" key="1">
    <citation type="submission" date="2024-09" db="EMBL/GenBank/DDBJ databases">
        <authorList>
            <person name="Sun Q."/>
            <person name="Mori K."/>
        </authorList>
    </citation>
    <scope>NUCLEOTIDE SEQUENCE [LARGE SCALE GENOMIC DNA]</scope>
    <source>
        <strain evidence="2 3">TBRC 7907</strain>
    </source>
</reference>
<dbReference type="RefSeq" id="WP_377857058.1">
    <property type="nucleotide sequence ID" value="NZ_JBHLZU010000020.1"/>
</dbReference>
<evidence type="ECO:0008006" key="4">
    <source>
        <dbReference type="Google" id="ProtNLM"/>
    </source>
</evidence>
<feature type="compositionally biased region" description="Gly residues" evidence="1">
    <location>
        <begin position="15"/>
        <end position="25"/>
    </location>
</feature>
<dbReference type="EMBL" id="JBHLZU010000020">
    <property type="protein sequence ID" value="MFB9907257.1"/>
    <property type="molecule type" value="Genomic_DNA"/>
</dbReference>
<proteinExistence type="predicted"/>
<keyword evidence="3" id="KW-1185">Reference proteome</keyword>
<dbReference type="Proteomes" id="UP001589693">
    <property type="component" value="Unassembled WGS sequence"/>
</dbReference>
<organism evidence="2 3">
    <name type="scientific">Allokutzneria oryzae</name>
    <dbReference type="NCBI Taxonomy" id="1378989"/>
    <lineage>
        <taxon>Bacteria</taxon>
        <taxon>Bacillati</taxon>
        <taxon>Actinomycetota</taxon>
        <taxon>Actinomycetes</taxon>
        <taxon>Pseudonocardiales</taxon>
        <taxon>Pseudonocardiaceae</taxon>
        <taxon>Allokutzneria</taxon>
    </lineage>
</organism>